<comment type="caution">
    <text evidence="1">The sequence shown here is derived from an EMBL/GenBank/DDBJ whole genome shotgun (WGS) entry which is preliminary data.</text>
</comment>
<gene>
    <name evidence="1" type="ORF">P5673_028174</name>
</gene>
<dbReference type="AlphaFoldDB" id="A0AAD9PXT6"/>
<name>A0AAD9PXT6_ACRCE</name>
<dbReference type="Proteomes" id="UP001249851">
    <property type="component" value="Unassembled WGS sequence"/>
</dbReference>
<dbReference type="EMBL" id="JARQWQ010000103">
    <property type="protein sequence ID" value="KAK2550963.1"/>
    <property type="molecule type" value="Genomic_DNA"/>
</dbReference>
<evidence type="ECO:0000313" key="1">
    <source>
        <dbReference type="EMBL" id="KAK2550963.1"/>
    </source>
</evidence>
<reference evidence="1" key="1">
    <citation type="journal article" date="2023" name="G3 (Bethesda)">
        <title>Whole genome assembly and annotation of the endangered Caribbean coral Acropora cervicornis.</title>
        <authorList>
            <person name="Selwyn J.D."/>
            <person name="Vollmer S.V."/>
        </authorList>
    </citation>
    <scope>NUCLEOTIDE SEQUENCE</scope>
    <source>
        <strain evidence="1">K2</strain>
    </source>
</reference>
<reference evidence="1" key="2">
    <citation type="journal article" date="2023" name="Science">
        <title>Genomic signatures of disease resistance in endangered staghorn corals.</title>
        <authorList>
            <person name="Vollmer S.V."/>
            <person name="Selwyn J.D."/>
            <person name="Despard B.A."/>
            <person name="Roesel C.L."/>
        </authorList>
    </citation>
    <scope>NUCLEOTIDE SEQUENCE</scope>
    <source>
        <strain evidence="1">K2</strain>
    </source>
</reference>
<proteinExistence type="predicted"/>
<protein>
    <submittedName>
        <fullName evidence="1">Uncharacterized protein</fullName>
    </submittedName>
</protein>
<sequence length="68" mass="7730">MLTKIRPNCLESLGDLLTFDEDVFLISSHQPNKWHFSRLTQAIFDAVIMLPEQESLTLGVLQDLVITS</sequence>
<keyword evidence="2" id="KW-1185">Reference proteome</keyword>
<accession>A0AAD9PXT6</accession>
<evidence type="ECO:0000313" key="2">
    <source>
        <dbReference type="Proteomes" id="UP001249851"/>
    </source>
</evidence>
<organism evidence="1 2">
    <name type="scientific">Acropora cervicornis</name>
    <name type="common">Staghorn coral</name>
    <dbReference type="NCBI Taxonomy" id="6130"/>
    <lineage>
        <taxon>Eukaryota</taxon>
        <taxon>Metazoa</taxon>
        <taxon>Cnidaria</taxon>
        <taxon>Anthozoa</taxon>
        <taxon>Hexacorallia</taxon>
        <taxon>Scleractinia</taxon>
        <taxon>Astrocoeniina</taxon>
        <taxon>Acroporidae</taxon>
        <taxon>Acropora</taxon>
    </lineage>
</organism>